<sequence length="51" mass="5767">MKWSIQTILIHVFAWTLTGNSYLPSFSDSDASYSNIVAGSYHLYVNNVLLK</sequence>
<comment type="caution">
    <text evidence="1">The sequence shown here is derived from an EMBL/GenBank/DDBJ whole genome shotgun (WGS) entry which is preliminary data.</text>
</comment>
<accession>A0A7W5DQN9</accession>
<evidence type="ECO:0000313" key="2">
    <source>
        <dbReference type="Proteomes" id="UP000544222"/>
    </source>
</evidence>
<organism evidence="1 2">
    <name type="scientific">Microbacter margulisiae</name>
    <dbReference type="NCBI Taxonomy" id="1350067"/>
    <lineage>
        <taxon>Bacteria</taxon>
        <taxon>Pseudomonadati</taxon>
        <taxon>Bacteroidota</taxon>
        <taxon>Bacteroidia</taxon>
        <taxon>Bacteroidales</taxon>
        <taxon>Porphyromonadaceae</taxon>
        <taxon>Microbacter</taxon>
    </lineage>
</organism>
<dbReference type="AlphaFoldDB" id="A0A7W5DQN9"/>
<dbReference type="RefSeq" id="WP_183413081.1">
    <property type="nucleotide sequence ID" value="NZ_JACHYB010000001.1"/>
</dbReference>
<dbReference type="Proteomes" id="UP000544222">
    <property type="component" value="Unassembled WGS sequence"/>
</dbReference>
<keyword evidence="2" id="KW-1185">Reference proteome</keyword>
<reference evidence="1 2" key="1">
    <citation type="submission" date="2020-08" db="EMBL/GenBank/DDBJ databases">
        <title>Genomic Encyclopedia of Type Strains, Phase IV (KMG-IV): sequencing the most valuable type-strain genomes for metagenomic binning, comparative biology and taxonomic classification.</title>
        <authorList>
            <person name="Goeker M."/>
        </authorList>
    </citation>
    <scope>NUCLEOTIDE SEQUENCE [LARGE SCALE GENOMIC DNA]</scope>
    <source>
        <strain evidence="1 2">DSM 27471</strain>
    </source>
</reference>
<evidence type="ECO:0000313" key="1">
    <source>
        <dbReference type="EMBL" id="MBB3187302.1"/>
    </source>
</evidence>
<protein>
    <submittedName>
        <fullName evidence="1">Uncharacterized protein</fullName>
    </submittedName>
</protein>
<proteinExistence type="predicted"/>
<name>A0A7W5DQN9_9PORP</name>
<gene>
    <name evidence="1" type="ORF">FHX64_001465</name>
</gene>
<dbReference type="EMBL" id="JACHYB010000001">
    <property type="protein sequence ID" value="MBB3187302.1"/>
    <property type="molecule type" value="Genomic_DNA"/>
</dbReference>